<name>A0A1I0BCG7_9FIRM</name>
<dbReference type="PANTHER" id="PTHR34297">
    <property type="entry name" value="HYPOTHETICAL CYTOSOLIC PROTEIN-RELATED"/>
    <property type="match status" value="1"/>
</dbReference>
<dbReference type="Pfam" id="PF03780">
    <property type="entry name" value="Asp23"/>
    <property type="match status" value="1"/>
</dbReference>
<organism evidence="2 3">
    <name type="scientific">Thomasclavelia cocleata</name>
    <dbReference type="NCBI Taxonomy" id="69824"/>
    <lineage>
        <taxon>Bacteria</taxon>
        <taxon>Bacillati</taxon>
        <taxon>Bacillota</taxon>
        <taxon>Erysipelotrichia</taxon>
        <taxon>Erysipelotrichales</taxon>
        <taxon>Coprobacillaceae</taxon>
        <taxon>Thomasclavelia</taxon>
    </lineage>
</organism>
<dbReference type="GeneID" id="78287109"/>
<accession>A0A1I0BCG7</accession>
<gene>
    <name evidence="2" type="ORF">SAMN04489758_10161</name>
</gene>
<keyword evidence="3" id="KW-1185">Reference proteome</keyword>
<comment type="similarity">
    <text evidence="1">Belongs to the asp23 family.</text>
</comment>
<reference evidence="3" key="1">
    <citation type="submission" date="2016-10" db="EMBL/GenBank/DDBJ databases">
        <authorList>
            <person name="Varghese N."/>
            <person name="Submissions S."/>
        </authorList>
    </citation>
    <scope>NUCLEOTIDE SEQUENCE [LARGE SCALE GENOMIC DNA]</scope>
    <source>
        <strain evidence="3">DSM 1551</strain>
    </source>
</reference>
<evidence type="ECO:0000256" key="1">
    <source>
        <dbReference type="ARBA" id="ARBA00005721"/>
    </source>
</evidence>
<dbReference type="InterPro" id="IPR005531">
    <property type="entry name" value="Asp23"/>
</dbReference>
<sequence>MSQEYYAVEKETNLGALNIGLNVFQSIAVKTIESIDGVQFEGNMLPMPGNGPVTIRLNKNNQVIVDIAILIDYGLNVTTITNTLQNKIAQSCFEMTGIKNIKVNIEVKGINF</sequence>
<evidence type="ECO:0000313" key="3">
    <source>
        <dbReference type="Proteomes" id="UP000198558"/>
    </source>
</evidence>
<dbReference type="Proteomes" id="UP000198558">
    <property type="component" value="Unassembled WGS sequence"/>
</dbReference>
<dbReference type="AlphaFoldDB" id="A0A1I0BCG7"/>
<dbReference type="EMBL" id="FOIN01000001">
    <property type="protein sequence ID" value="SET04526.1"/>
    <property type="molecule type" value="Genomic_DNA"/>
</dbReference>
<protein>
    <submittedName>
        <fullName evidence="2">Uncharacterized conserved protein YloU, alkaline shock protein (Asp23) family</fullName>
    </submittedName>
</protein>
<evidence type="ECO:0000313" key="2">
    <source>
        <dbReference type="EMBL" id="SET04526.1"/>
    </source>
</evidence>
<proteinExistence type="inferred from homology"/>
<dbReference type="RefSeq" id="WP_092351309.1">
    <property type="nucleotide sequence ID" value="NZ_CANSQN010000003.1"/>
</dbReference>
<dbReference type="OrthoDB" id="1648813at2"/>
<dbReference type="PANTHER" id="PTHR34297:SF1">
    <property type="entry name" value="ASP23_GLS24 FAMILY ENVELOPE STRESS RESPONSE PROTEIN"/>
    <property type="match status" value="1"/>
</dbReference>